<reference evidence="1 2" key="1">
    <citation type="submission" date="2024-01" db="EMBL/GenBank/DDBJ databases">
        <title>Genome assemblies of Stephania.</title>
        <authorList>
            <person name="Yang L."/>
        </authorList>
    </citation>
    <scope>NUCLEOTIDE SEQUENCE [LARGE SCALE GENOMIC DNA]</scope>
    <source>
        <strain evidence="1">JXDWG</strain>
        <tissue evidence="1">Leaf</tissue>
    </source>
</reference>
<name>A0AAP0HMA2_9MAGN</name>
<organism evidence="1 2">
    <name type="scientific">Stephania cephalantha</name>
    <dbReference type="NCBI Taxonomy" id="152367"/>
    <lineage>
        <taxon>Eukaryota</taxon>
        <taxon>Viridiplantae</taxon>
        <taxon>Streptophyta</taxon>
        <taxon>Embryophyta</taxon>
        <taxon>Tracheophyta</taxon>
        <taxon>Spermatophyta</taxon>
        <taxon>Magnoliopsida</taxon>
        <taxon>Ranunculales</taxon>
        <taxon>Menispermaceae</taxon>
        <taxon>Menispermoideae</taxon>
        <taxon>Cissampelideae</taxon>
        <taxon>Stephania</taxon>
    </lineage>
</organism>
<dbReference type="AlphaFoldDB" id="A0AAP0HMA2"/>
<proteinExistence type="predicted"/>
<keyword evidence="2" id="KW-1185">Reference proteome</keyword>
<evidence type="ECO:0000313" key="1">
    <source>
        <dbReference type="EMBL" id="KAK9089862.1"/>
    </source>
</evidence>
<accession>A0AAP0HMA2</accession>
<comment type="caution">
    <text evidence="1">The sequence shown here is derived from an EMBL/GenBank/DDBJ whole genome shotgun (WGS) entry which is preliminary data.</text>
</comment>
<gene>
    <name evidence="1" type="ORF">Scep_028944</name>
</gene>
<evidence type="ECO:0000313" key="2">
    <source>
        <dbReference type="Proteomes" id="UP001419268"/>
    </source>
</evidence>
<dbReference type="EMBL" id="JBBNAG010000012">
    <property type="protein sequence ID" value="KAK9089862.1"/>
    <property type="molecule type" value="Genomic_DNA"/>
</dbReference>
<sequence>MYIIPPIERSHLLHFARKHSSIYIVSPVWFGRRSLHLVVEEIHPHLEALFVVLIHEVALWVTVSHISSFVLSLTSKVLLFRSSHIDHKRA</sequence>
<dbReference type="Proteomes" id="UP001419268">
    <property type="component" value="Unassembled WGS sequence"/>
</dbReference>
<protein>
    <submittedName>
        <fullName evidence="1">Uncharacterized protein</fullName>
    </submittedName>
</protein>